<dbReference type="HOGENOM" id="CLU_2343277_0_0_11"/>
<protein>
    <submittedName>
        <fullName evidence="2">Uncharacterized protein</fullName>
    </submittedName>
</protein>
<dbReference type="Proteomes" id="UP000016605">
    <property type="component" value="Unassembled WGS sequence"/>
</dbReference>
<feature type="region of interest" description="Disordered" evidence="1">
    <location>
        <begin position="15"/>
        <end position="97"/>
    </location>
</feature>
<reference evidence="2 3" key="1">
    <citation type="submission" date="2013-08" db="EMBL/GenBank/DDBJ databases">
        <authorList>
            <person name="Weinstock G."/>
            <person name="Sodergren E."/>
            <person name="Wylie T."/>
            <person name="Fulton L."/>
            <person name="Fulton R."/>
            <person name="Fronick C."/>
            <person name="O'Laughlin M."/>
            <person name="Godfrey J."/>
            <person name="Miner T."/>
            <person name="Herter B."/>
            <person name="Appelbaum E."/>
            <person name="Cordes M."/>
            <person name="Lek S."/>
            <person name="Wollam A."/>
            <person name="Pepin K.H."/>
            <person name="Palsikar V.B."/>
            <person name="Mitreva M."/>
            <person name="Wilson R.K."/>
        </authorList>
    </citation>
    <scope>NUCLEOTIDE SEQUENCE [LARGE SCALE GENOMIC DNA]</scope>
    <source>
        <strain evidence="2 3">ATCC 14665</strain>
    </source>
</reference>
<gene>
    <name evidence="2" type="ORF">N136_02330</name>
</gene>
<comment type="caution">
    <text evidence="2">The sequence shown here is derived from an EMBL/GenBank/DDBJ whole genome shotgun (WGS) entry which is preliminary data.</text>
</comment>
<accession>U2RRY5</accession>
<evidence type="ECO:0000313" key="2">
    <source>
        <dbReference type="EMBL" id="ERK71324.1"/>
    </source>
</evidence>
<sequence length="97" mass="10015">MRSATVCEFSQICDPFGGGTGRHGADPDPSGTHLAGCQHDRTRLGADEPGPAPAAARERSRFRQGARGVAGGRTPRAATGERGARCRGGHPGPLRGR</sequence>
<organism evidence="2 3">
    <name type="scientific">Leifsonia aquatica ATCC 14665</name>
    <dbReference type="NCBI Taxonomy" id="1358026"/>
    <lineage>
        <taxon>Bacteria</taxon>
        <taxon>Bacillati</taxon>
        <taxon>Actinomycetota</taxon>
        <taxon>Actinomycetes</taxon>
        <taxon>Micrococcales</taxon>
        <taxon>Microbacteriaceae</taxon>
        <taxon>Leifsonia</taxon>
    </lineage>
</organism>
<dbReference type="AlphaFoldDB" id="U2RRY5"/>
<dbReference type="PATRIC" id="fig|1358026.3.peg.1980"/>
<dbReference type="EMBL" id="AWVQ01000300">
    <property type="protein sequence ID" value="ERK71324.1"/>
    <property type="molecule type" value="Genomic_DNA"/>
</dbReference>
<evidence type="ECO:0000256" key="1">
    <source>
        <dbReference type="SAM" id="MobiDB-lite"/>
    </source>
</evidence>
<proteinExistence type="predicted"/>
<name>U2RRY5_LEIAQ</name>
<evidence type="ECO:0000313" key="3">
    <source>
        <dbReference type="Proteomes" id="UP000016605"/>
    </source>
</evidence>